<gene>
    <name evidence="1" type="ORF">METZ01_LOCUS145103</name>
</gene>
<reference evidence="1" key="1">
    <citation type="submission" date="2018-05" db="EMBL/GenBank/DDBJ databases">
        <authorList>
            <person name="Lanie J.A."/>
            <person name="Ng W.-L."/>
            <person name="Kazmierczak K.M."/>
            <person name="Andrzejewski T.M."/>
            <person name="Davidsen T.M."/>
            <person name="Wayne K.J."/>
            <person name="Tettelin H."/>
            <person name="Glass J.I."/>
            <person name="Rusch D."/>
            <person name="Podicherti R."/>
            <person name="Tsui H.-C.T."/>
            <person name="Winkler M.E."/>
        </authorList>
    </citation>
    <scope>NUCLEOTIDE SEQUENCE</scope>
</reference>
<proteinExistence type="predicted"/>
<dbReference type="InterPro" id="IPR011990">
    <property type="entry name" value="TPR-like_helical_dom_sf"/>
</dbReference>
<dbReference type="AlphaFoldDB" id="A0A381ZSS1"/>
<dbReference type="EMBL" id="UINC01022500">
    <property type="protein sequence ID" value="SVA92249.1"/>
    <property type="molecule type" value="Genomic_DNA"/>
</dbReference>
<evidence type="ECO:0008006" key="2">
    <source>
        <dbReference type="Google" id="ProtNLM"/>
    </source>
</evidence>
<evidence type="ECO:0000313" key="1">
    <source>
        <dbReference type="EMBL" id="SVA92249.1"/>
    </source>
</evidence>
<organism evidence="1">
    <name type="scientific">marine metagenome</name>
    <dbReference type="NCBI Taxonomy" id="408172"/>
    <lineage>
        <taxon>unclassified sequences</taxon>
        <taxon>metagenomes</taxon>
        <taxon>ecological metagenomes</taxon>
    </lineage>
</organism>
<dbReference type="Gene3D" id="1.25.40.10">
    <property type="entry name" value="Tetratricopeptide repeat domain"/>
    <property type="match status" value="1"/>
</dbReference>
<name>A0A381ZSS1_9ZZZZ</name>
<accession>A0A381ZSS1</accession>
<protein>
    <recommendedName>
        <fullName evidence="2">Tetratricopeptide repeat protein</fullName>
    </recommendedName>
</protein>
<sequence>MQLRIFSVILICSHISLASTGSAAEDSLKTYFWGLIKIYPKPKIQYEPGYWKNKLLHPREFHHPISFMPLELRYGLSYTGGGGDYGENMKSGWIKYDEGVEGHFDAGKKIAKWGHQLDFDFMKLNLSNFMLKTSWLDMQTGLNYRSANLLFPDTIPMSKWGTVNPNWNINRKFSPKISEFSLSHALVFQWFEQFYFNARYTWGLAQTKFYYSTNSDALDETPGGWGPSTSYAFGVRFIFDAEKQYRFAVGLDLKHSYIKIKHVDDPDDITPISGFHLRDYGIYLTLAAFYGGKLTAGDNAKEYYYRGDFIEAKKIFKKFVEQNPSHSNLYRAKSYLELCNEKIPYQLFKEGMQFENNSMTDKAVDRYLASLRNADSTLAIEVNAHLYRIASLRLQDAELLMSKGKHDKALAMVQKTALFSDKARKEIPRFEGLQSLANGKTAMKYRFYDKALQLFSNALLKYPPLKREINAYHYQIAAMMVEDINQIRDASEIRLAVIALEEAKNLSGGIGPVNEKIYKVLKNRLDELEQLTIRYGIDKRMEEERLRRAKLKNATIRIGMTIPQVMDIIGEPVEIIQQQSLKGKDSQLWLYPMHNDRNLELSFLDYKLFKIE</sequence>
<dbReference type="SUPFAM" id="SSF81901">
    <property type="entry name" value="HCP-like"/>
    <property type="match status" value="1"/>
</dbReference>